<accession>A0A0F8WGG7</accession>
<dbReference type="InterPro" id="IPR035421">
    <property type="entry name" value="Terminase_6C"/>
</dbReference>
<reference evidence="3" key="1">
    <citation type="journal article" date="2015" name="Nature">
        <title>Complex archaea that bridge the gap between prokaryotes and eukaryotes.</title>
        <authorList>
            <person name="Spang A."/>
            <person name="Saw J.H."/>
            <person name="Jorgensen S.L."/>
            <person name="Zaremba-Niedzwiedzka K."/>
            <person name="Martijn J."/>
            <person name="Lind A.E."/>
            <person name="van Eijk R."/>
            <person name="Schleper C."/>
            <person name="Guy L."/>
            <person name="Ettema T.J."/>
        </authorList>
    </citation>
    <scope>NUCLEOTIDE SEQUENCE</scope>
</reference>
<dbReference type="EMBL" id="LAZR01065255">
    <property type="protein sequence ID" value="KKK55922.1"/>
    <property type="molecule type" value="Genomic_DNA"/>
</dbReference>
<comment type="caution">
    <text evidence="3">The sequence shown here is derived from an EMBL/GenBank/DDBJ whole genome shotgun (WGS) entry which is preliminary data.</text>
</comment>
<gene>
    <name evidence="3" type="ORF">LCGC14_3069690</name>
</gene>
<dbReference type="AlphaFoldDB" id="A0A0F8WGG7"/>
<feature type="non-terminal residue" evidence="3">
    <location>
        <position position="1"/>
    </location>
</feature>
<sequence length="182" mass="20202">LIGVDPPGEKNEDSDKCGLIAAGLGADGRGYVLQDESKKATPEEWGRAAVAMYDLHDADAIVAEVNQGGDMVRAVIHSIRSGIKVIKVRAKRGKHLRAEPVSSLYSLNRISHVGNYPDLERQMCLTTAEGYKGDDSPDNMDACVYIFLELFNKMIKEPRPKALQPVRAANQYRPHRWRESAR</sequence>
<feature type="domain" description="Terminase large subunit gp17-like C-terminal" evidence="2">
    <location>
        <begin position="2"/>
        <end position="149"/>
    </location>
</feature>
<keyword evidence="1" id="KW-1188">Viral release from host cell</keyword>
<evidence type="ECO:0000256" key="1">
    <source>
        <dbReference type="ARBA" id="ARBA00022612"/>
    </source>
</evidence>
<evidence type="ECO:0000259" key="2">
    <source>
        <dbReference type="Pfam" id="PF17289"/>
    </source>
</evidence>
<organism evidence="3">
    <name type="scientific">marine sediment metagenome</name>
    <dbReference type="NCBI Taxonomy" id="412755"/>
    <lineage>
        <taxon>unclassified sequences</taxon>
        <taxon>metagenomes</taxon>
        <taxon>ecological metagenomes</taxon>
    </lineage>
</organism>
<protein>
    <recommendedName>
        <fullName evidence="2">Terminase large subunit gp17-like C-terminal domain-containing protein</fullName>
    </recommendedName>
</protein>
<proteinExistence type="predicted"/>
<evidence type="ECO:0000313" key="3">
    <source>
        <dbReference type="EMBL" id="KKK55922.1"/>
    </source>
</evidence>
<dbReference type="Pfam" id="PF17289">
    <property type="entry name" value="Terminase_6C"/>
    <property type="match status" value="1"/>
</dbReference>
<name>A0A0F8WGG7_9ZZZZ</name>